<comment type="catalytic activity">
    <reaction evidence="5">
        <text>a 3-(all-trans-polyprenyl)benzene-1,2-diol + S-adenosyl-L-methionine = a 2-methoxy-6-(all-trans-polyprenyl)phenol + S-adenosyl-L-homocysteine + H(+)</text>
        <dbReference type="Rhea" id="RHEA:31411"/>
        <dbReference type="Rhea" id="RHEA-COMP:9550"/>
        <dbReference type="Rhea" id="RHEA-COMP:9551"/>
        <dbReference type="ChEBI" id="CHEBI:15378"/>
        <dbReference type="ChEBI" id="CHEBI:57856"/>
        <dbReference type="ChEBI" id="CHEBI:59789"/>
        <dbReference type="ChEBI" id="CHEBI:62729"/>
        <dbReference type="ChEBI" id="CHEBI:62731"/>
        <dbReference type="EC" id="2.1.1.222"/>
    </reaction>
</comment>
<accession>A0A5S3P132</accession>
<keyword evidence="2 5" id="KW-0808">Transferase</keyword>
<dbReference type="PANTHER" id="PTHR43464">
    <property type="entry name" value="METHYLTRANSFERASE"/>
    <property type="match status" value="1"/>
</dbReference>
<dbReference type="SUPFAM" id="SSF53335">
    <property type="entry name" value="S-adenosyl-L-methionine-dependent methyltransferases"/>
    <property type="match status" value="1"/>
</dbReference>
<dbReference type="EC" id="2.1.1.222" evidence="5"/>
<comment type="similarity">
    <text evidence="5">Belongs to the methyltransferase superfamily. UbiG/COQ3 family.</text>
</comment>
<dbReference type="RefSeq" id="WP_138618905.1">
    <property type="nucleotide sequence ID" value="NZ_VCAO01000007.1"/>
</dbReference>
<keyword evidence="3 5" id="KW-0831">Ubiquinone biosynthesis</keyword>
<dbReference type="Proteomes" id="UP000309668">
    <property type="component" value="Unassembled WGS sequence"/>
</dbReference>
<dbReference type="EMBL" id="VCAO01000007">
    <property type="protein sequence ID" value="TMM46571.1"/>
    <property type="molecule type" value="Genomic_DNA"/>
</dbReference>
<feature type="binding site" evidence="5">
    <location>
        <position position="81"/>
    </location>
    <ligand>
        <name>S-adenosyl-L-methionine</name>
        <dbReference type="ChEBI" id="CHEBI:59789"/>
    </ligand>
</feature>
<comment type="caution">
    <text evidence="7">The sequence shown here is derived from an EMBL/GenBank/DDBJ whole genome shotgun (WGS) entry which is preliminary data.</text>
</comment>
<gene>
    <name evidence="5 7" type="primary">ubiG</name>
    <name evidence="7" type="ORF">FEV51_11045</name>
</gene>
<dbReference type="AlphaFoldDB" id="A0A5S3P132"/>
<dbReference type="GO" id="GO:0016829">
    <property type="term" value="F:lyase activity"/>
    <property type="evidence" value="ECO:0007669"/>
    <property type="project" value="UniProtKB-ARBA"/>
</dbReference>
<dbReference type="GO" id="GO:0061542">
    <property type="term" value="F:3-demethylubiquinol 3-O-methyltransferase activity"/>
    <property type="evidence" value="ECO:0007669"/>
    <property type="project" value="UniProtKB-UniRule"/>
</dbReference>
<evidence type="ECO:0000256" key="2">
    <source>
        <dbReference type="ARBA" id="ARBA00022679"/>
    </source>
</evidence>
<feature type="region of interest" description="Disordered" evidence="6">
    <location>
        <begin position="1"/>
        <end position="21"/>
    </location>
</feature>
<evidence type="ECO:0000313" key="7">
    <source>
        <dbReference type="EMBL" id="TMM46571.1"/>
    </source>
</evidence>
<dbReference type="NCBIfam" id="TIGR01983">
    <property type="entry name" value="UbiG"/>
    <property type="match status" value="1"/>
</dbReference>
<feature type="binding site" evidence="5">
    <location>
        <position position="102"/>
    </location>
    <ligand>
        <name>S-adenosyl-L-methionine</name>
        <dbReference type="ChEBI" id="CHEBI:59789"/>
    </ligand>
</feature>
<dbReference type="UniPathway" id="UPA00232"/>
<evidence type="ECO:0000256" key="4">
    <source>
        <dbReference type="ARBA" id="ARBA00022691"/>
    </source>
</evidence>
<dbReference type="GO" id="GO:0010420">
    <property type="term" value="F:polyprenyldihydroxybenzoate methyltransferase activity"/>
    <property type="evidence" value="ECO:0007669"/>
    <property type="project" value="InterPro"/>
</dbReference>
<dbReference type="GO" id="GO:0102208">
    <property type="term" value="F:2-polyprenyl-6-hydroxyphenol methylase activity"/>
    <property type="evidence" value="ECO:0007669"/>
    <property type="project" value="UniProtKB-EC"/>
</dbReference>
<name>A0A5S3P132_9SPHN</name>
<comment type="catalytic activity">
    <reaction evidence="5">
        <text>a 3-demethylubiquinol + S-adenosyl-L-methionine = a ubiquinol + S-adenosyl-L-homocysteine + H(+)</text>
        <dbReference type="Rhea" id="RHEA:44380"/>
        <dbReference type="Rhea" id="RHEA-COMP:9566"/>
        <dbReference type="Rhea" id="RHEA-COMP:10914"/>
        <dbReference type="ChEBI" id="CHEBI:15378"/>
        <dbReference type="ChEBI" id="CHEBI:17976"/>
        <dbReference type="ChEBI" id="CHEBI:57856"/>
        <dbReference type="ChEBI" id="CHEBI:59789"/>
        <dbReference type="ChEBI" id="CHEBI:84422"/>
        <dbReference type="EC" id="2.1.1.64"/>
    </reaction>
</comment>
<comment type="pathway">
    <text evidence="5">Cofactor biosynthesis; ubiquinone biosynthesis.</text>
</comment>
<dbReference type="OrthoDB" id="9801538at2"/>
<evidence type="ECO:0000256" key="1">
    <source>
        <dbReference type="ARBA" id="ARBA00022603"/>
    </source>
</evidence>
<sequence length="253" mass="26737">MSDATDTVTRKASGGQTIRPEEAAHFGALAKEWWDPKGSSAMLHKLNPVRLGFLREAVDRHWSGDIRHRRPLVGKSVLDVGCGAGLLCEPLSRMGGAVTGVDAAPENIAAAALHAKGGALDIRYIAGELAEQDLGQFDLVTSMEVLEHVADKRAFVGELAARLSPGGLMVLSTPNRTQASRLLLVGAAEAVGMVPRGTHHWEDFATPEELRELLAAAGLAMGEPQGIAFSPAKGLHLSSDLALNYIVTARRAG</sequence>
<dbReference type="HAMAP" id="MF_00472">
    <property type="entry name" value="UbiG"/>
    <property type="match status" value="1"/>
</dbReference>
<evidence type="ECO:0000256" key="6">
    <source>
        <dbReference type="SAM" id="MobiDB-lite"/>
    </source>
</evidence>
<protein>
    <recommendedName>
        <fullName evidence="5">Ubiquinone biosynthesis O-methyltransferase</fullName>
    </recommendedName>
    <alternativeName>
        <fullName evidence="5">2-polyprenyl-6-hydroxyphenol methylase</fullName>
        <ecNumber evidence="5">2.1.1.222</ecNumber>
    </alternativeName>
    <alternativeName>
        <fullName evidence="5">3-demethylubiquinone 3-O-methyltransferase</fullName>
        <ecNumber evidence="5">2.1.1.64</ecNumber>
    </alternativeName>
</protein>
<keyword evidence="8" id="KW-1185">Reference proteome</keyword>
<dbReference type="EC" id="2.1.1.64" evidence="5"/>
<dbReference type="InterPro" id="IPR020557">
    <property type="entry name" value="Fumarate_lyase_CS"/>
</dbReference>
<keyword evidence="1 5" id="KW-0489">Methyltransferase</keyword>
<proteinExistence type="inferred from homology"/>
<dbReference type="GO" id="GO:0032259">
    <property type="term" value="P:methylation"/>
    <property type="evidence" value="ECO:0007669"/>
    <property type="project" value="UniProtKB-KW"/>
</dbReference>
<dbReference type="InterPro" id="IPR010233">
    <property type="entry name" value="UbiG_MeTrfase"/>
</dbReference>
<reference evidence="7 8" key="1">
    <citation type="submission" date="2019-05" db="EMBL/GenBank/DDBJ databases">
        <title>Erythrobacter marisflavi sp. nov., isolated from isolated from water of an estuary environment.</title>
        <authorList>
            <person name="Yoon J.-H."/>
        </authorList>
    </citation>
    <scope>NUCLEOTIDE SEQUENCE [LARGE SCALE GENOMIC DNA]</scope>
    <source>
        <strain evidence="7 8">KEM-5</strain>
    </source>
</reference>
<dbReference type="PROSITE" id="PS00163">
    <property type="entry name" value="FUMARATE_LYASES"/>
    <property type="match status" value="1"/>
</dbReference>
<evidence type="ECO:0000313" key="8">
    <source>
        <dbReference type="Proteomes" id="UP000309668"/>
    </source>
</evidence>
<feature type="binding site" evidence="5">
    <location>
        <position position="143"/>
    </location>
    <ligand>
        <name>S-adenosyl-L-methionine</name>
        <dbReference type="ChEBI" id="CHEBI:59789"/>
    </ligand>
</feature>
<feature type="binding site" evidence="5">
    <location>
        <position position="50"/>
    </location>
    <ligand>
        <name>S-adenosyl-L-methionine</name>
        <dbReference type="ChEBI" id="CHEBI:59789"/>
    </ligand>
</feature>
<evidence type="ECO:0000256" key="3">
    <source>
        <dbReference type="ARBA" id="ARBA00022688"/>
    </source>
</evidence>
<dbReference type="Pfam" id="PF13489">
    <property type="entry name" value="Methyltransf_23"/>
    <property type="match status" value="1"/>
</dbReference>
<dbReference type="CDD" id="cd02440">
    <property type="entry name" value="AdoMet_MTases"/>
    <property type="match status" value="1"/>
</dbReference>
<evidence type="ECO:0000256" key="5">
    <source>
        <dbReference type="HAMAP-Rule" id="MF_00472"/>
    </source>
</evidence>
<dbReference type="InterPro" id="IPR029063">
    <property type="entry name" value="SAM-dependent_MTases_sf"/>
</dbReference>
<comment type="function">
    <text evidence="5">O-methyltransferase that catalyzes the 2 O-methylation steps in the ubiquinone biosynthetic pathway.</text>
</comment>
<keyword evidence="4 5" id="KW-0949">S-adenosyl-L-methionine</keyword>
<dbReference type="Gene3D" id="3.40.50.150">
    <property type="entry name" value="Vaccinia Virus protein VP39"/>
    <property type="match status" value="1"/>
</dbReference>
<dbReference type="PANTHER" id="PTHR43464:SF19">
    <property type="entry name" value="UBIQUINONE BIOSYNTHESIS O-METHYLTRANSFERASE, MITOCHONDRIAL"/>
    <property type="match status" value="1"/>
</dbReference>
<organism evidence="7 8">
    <name type="scientific">Qipengyuania marisflavi</name>
    <dbReference type="NCBI Taxonomy" id="2486356"/>
    <lineage>
        <taxon>Bacteria</taxon>
        <taxon>Pseudomonadati</taxon>
        <taxon>Pseudomonadota</taxon>
        <taxon>Alphaproteobacteria</taxon>
        <taxon>Sphingomonadales</taxon>
        <taxon>Erythrobacteraceae</taxon>
        <taxon>Qipengyuania</taxon>
    </lineage>
</organism>